<comment type="caution">
    <text evidence="2">The sequence shown here is derived from an EMBL/GenBank/DDBJ whole genome shotgun (WGS) entry which is preliminary data.</text>
</comment>
<dbReference type="Proteomes" id="UP000037035">
    <property type="component" value="Unassembled WGS sequence"/>
</dbReference>
<dbReference type="VEuPathDB" id="FungiDB:VP01_2737g1"/>
<evidence type="ECO:0000256" key="1">
    <source>
        <dbReference type="SAM" id="Phobius"/>
    </source>
</evidence>
<sequence>MKILFRLFHQNSNRSQLPLMPQMVLLRGPTEEQRGVDDRCIKYNKSTIRKQSIIKRKCFFINGVNFLKPINYIMVDFFIIDVDYVNIQMNKLLCNYLSAKKIHTSNPGVNKSSHPCTHHPMGMNAIVSCIKKNYQKEISFYSSSKNTKHIKEQIQVYIYIYIYLKRKSTLKTCTNIYIYICFVLHFLIKYIQVVIVVTHVEAKVRHLEAQKGQSSVIKPKWDQILSPHNYRKPLVGPNWPNGLPPSSHPNSTACLHLFSQENSSHTPQKTLPSHPYLMPTQTSKITIPVQSSSPRNLVSPGIDKPLLSKFEWCLSIHFQKAPGTRGLDSGVYTYNLLNNTPATCTHCFVRYKGAPLYLARQCVRIAFTLGLVTQFNCMSPVMF</sequence>
<name>A0A0L6V384_9BASI</name>
<feature type="transmembrane region" description="Helical" evidence="1">
    <location>
        <begin position="176"/>
        <end position="197"/>
    </location>
</feature>
<keyword evidence="1" id="KW-0812">Transmembrane</keyword>
<evidence type="ECO:0000313" key="2">
    <source>
        <dbReference type="EMBL" id="KNZ55216.1"/>
    </source>
</evidence>
<accession>A0A0L6V384</accession>
<gene>
    <name evidence="2" type="ORF">VP01_2737g1</name>
</gene>
<proteinExistence type="predicted"/>
<protein>
    <submittedName>
        <fullName evidence="2">Uncharacterized protein</fullName>
    </submittedName>
</protein>
<dbReference type="EMBL" id="LAVV01007654">
    <property type="protein sequence ID" value="KNZ55216.1"/>
    <property type="molecule type" value="Genomic_DNA"/>
</dbReference>
<keyword evidence="3" id="KW-1185">Reference proteome</keyword>
<organism evidence="2 3">
    <name type="scientific">Puccinia sorghi</name>
    <dbReference type="NCBI Taxonomy" id="27349"/>
    <lineage>
        <taxon>Eukaryota</taxon>
        <taxon>Fungi</taxon>
        <taxon>Dikarya</taxon>
        <taxon>Basidiomycota</taxon>
        <taxon>Pucciniomycotina</taxon>
        <taxon>Pucciniomycetes</taxon>
        <taxon>Pucciniales</taxon>
        <taxon>Pucciniaceae</taxon>
        <taxon>Puccinia</taxon>
    </lineage>
</organism>
<reference evidence="2 3" key="1">
    <citation type="submission" date="2015-08" db="EMBL/GenBank/DDBJ databases">
        <title>Next Generation Sequencing and Analysis of the Genome of Puccinia sorghi L Schw, the Causal Agent of Maize Common Rust.</title>
        <authorList>
            <person name="Rochi L."/>
            <person name="Burguener G."/>
            <person name="Darino M."/>
            <person name="Turjanski A."/>
            <person name="Kreff E."/>
            <person name="Dieguez M.J."/>
            <person name="Sacco F."/>
        </authorList>
    </citation>
    <scope>NUCLEOTIDE SEQUENCE [LARGE SCALE GENOMIC DNA]</scope>
    <source>
        <strain evidence="2 3">RO10H11247</strain>
    </source>
</reference>
<dbReference type="AlphaFoldDB" id="A0A0L6V384"/>
<keyword evidence="1" id="KW-1133">Transmembrane helix</keyword>
<evidence type="ECO:0000313" key="3">
    <source>
        <dbReference type="Proteomes" id="UP000037035"/>
    </source>
</evidence>
<keyword evidence="1" id="KW-0472">Membrane</keyword>